<dbReference type="KEGG" id="nai:NECAME_13218"/>
<dbReference type="OrthoDB" id="1545884at2759"/>
<dbReference type="OMA" id="CDAECNG"/>
<evidence type="ECO:0000313" key="5">
    <source>
        <dbReference type="Proteomes" id="UP000053676"/>
    </source>
</evidence>
<dbReference type="SUPFAM" id="SSF54593">
    <property type="entry name" value="Glyoxalase/Bleomycin resistance protein/Dihydroxybiphenyl dioxygenase"/>
    <property type="match status" value="2"/>
</dbReference>
<dbReference type="CDD" id="cd16357">
    <property type="entry name" value="GLOD4_C"/>
    <property type="match status" value="1"/>
</dbReference>
<dbReference type="STRING" id="51031.W2SWC2"/>
<dbReference type="PANTHER" id="PTHR46466">
    <property type="entry name" value="GLYOXALASE DOMAIN-CONTAINING PROTEIN 4"/>
    <property type="match status" value="1"/>
</dbReference>
<dbReference type="Pfam" id="PF21701">
    <property type="entry name" value="GLOD4_C"/>
    <property type="match status" value="1"/>
</dbReference>
<gene>
    <name evidence="4" type="ORF">NECAME_13218</name>
</gene>
<dbReference type="InterPro" id="IPR043194">
    <property type="entry name" value="GLOD4_C"/>
</dbReference>
<proteinExistence type="inferred from homology"/>
<reference evidence="5" key="1">
    <citation type="journal article" date="2014" name="Nat. Genet.">
        <title>Genome of the human hookworm Necator americanus.</title>
        <authorList>
            <person name="Tang Y.T."/>
            <person name="Gao X."/>
            <person name="Rosa B.A."/>
            <person name="Abubucker S."/>
            <person name="Hallsworth-Pepin K."/>
            <person name="Martin J."/>
            <person name="Tyagi R."/>
            <person name="Heizer E."/>
            <person name="Zhang X."/>
            <person name="Bhonagiri-Palsikar V."/>
            <person name="Minx P."/>
            <person name="Warren W.C."/>
            <person name="Wang Q."/>
            <person name="Zhan B."/>
            <person name="Hotez P.J."/>
            <person name="Sternberg P.W."/>
            <person name="Dougall A."/>
            <person name="Gaze S.T."/>
            <person name="Mulvenna J."/>
            <person name="Sotillo J."/>
            <person name="Ranganathan S."/>
            <person name="Rabelo E.M."/>
            <person name="Wilson R.K."/>
            <person name="Felgner P.L."/>
            <person name="Bethony J."/>
            <person name="Hawdon J.M."/>
            <person name="Gasser R.B."/>
            <person name="Loukas A."/>
            <person name="Mitreva M."/>
        </authorList>
    </citation>
    <scope>NUCLEOTIDE SEQUENCE [LARGE SCALE GENOMIC DNA]</scope>
</reference>
<dbReference type="InterPro" id="IPR029068">
    <property type="entry name" value="Glyas_Bleomycin-R_OHBP_Dase"/>
</dbReference>
<keyword evidence="2" id="KW-0677">Repeat</keyword>
<keyword evidence="5" id="KW-1185">Reference proteome</keyword>
<sequence length="329" mass="37301">MTDDFQFLLKEKKEKAMSARALHYVFKIGDRKASYEFFTKVLQMKVLRHEEFEEGCKASCNGPYNGKWSKTMVGYGCEDDHFVIELTYNYEIGSYTLGNDYMVSPYLLDSNAFCDYLVSSLIKGIFIESDDLHKAIEGRNDAKKLPCGKLQITDPDGHWFLICPGKGPPKVIKVGVRVQDVKKSVDYWTNQLGMKIVEERDGGRVTMSYGEGQCRLEVRQLPEGTKLDRGSAYGRIAFAYPDEKLSELQSKIKAAKLPIMKELVTLDTPGKASVQVVILLDPDNHEICFVGDKGFRELSKVDPKADELIRKEIENDNSSSWFKDGKKKV</sequence>
<comment type="similarity">
    <text evidence="1">Belongs to the glyoxalase I family.</text>
</comment>
<dbReference type="InterPro" id="IPR037523">
    <property type="entry name" value="VOC_core"/>
</dbReference>
<protein>
    <submittedName>
        <fullName evidence="4">Glyoxalase family protein</fullName>
    </submittedName>
</protein>
<dbReference type="AlphaFoldDB" id="W2SWC2"/>
<evidence type="ECO:0000256" key="2">
    <source>
        <dbReference type="ARBA" id="ARBA00022737"/>
    </source>
</evidence>
<evidence type="ECO:0000313" key="4">
    <source>
        <dbReference type="EMBL" id="ETN74059.1"/>
    </source>
</evidence>
<dbReference type="EMBL" id="KI660390">
    <property type="protein sequence ID" value="ETN74059.1"/>
    <property type="molecule type" value="Genomic_DNA"/>
</dbReference>
<name>W2SWC2_NECAM</name>
<accession>W2SWC2</accession>
<dbReference type="Gene3D" id="3.10.180.10">
    <property type="entry name" value="2,3-Dihydroxybiphenyl 1,2-Dioxygenase, domain 1"/>
    <property type="match status" value="2"/>
</dbReference>
<feature type="domain" description="VOC" evidence="3">
    <location>
        <begin position="170"/>
        <end position="292"/>
    </location>
</feature>
<feature type="domain" description="VOC" evidence="3">
    <location>
        <begin position="20"/>
        <end position="165"/>
    </location>
</feature>
<dbReference type="InterPro" id="IPR043193">
    <property type="entry name" value="GLOD4"/>
</dbReference>
<evidence type="ECO:0000256" key="1">
    <source>
        <dbReference type="ARBA" id="ARBA00010363"/>
    </source>
</evidence>
<dbReference type="PROSITE" id="PS51819">
    <property type="entry name" value="VOC"/>
    <property type="match status" value="2"/>
</dbReference>
<evidence type="ECO:0000259" key="3">
    <source>
        <dbReference type="PROSITE" id="PS51819"/>
    </source>
</evidence>
<dbReference type="PANTHER" id="PTHR46466:SF1">
    <property type="entry name" value="GLYOXALASE DOMAIN-CONTAINING PROTEIN 4"/>
    <property type="match status" value="1"/>
</dbReference>
<dbReference type="Proteomes" id="UP000053676">
    <property type="component" value="Unassembled WGS sequence"/>
</dbReference>
<organism evidence="4 5">
    <name type="scientific">Necator americanus</name>
    <name type="common">Human hookworm</name>
    <dbReference type="NCBI Taxonomy" id="51031"/>
    <lineage>
        <taxon>Eukaryota</taxon>
        <taxon>Metazoa</taxon>
        <taxon>Ecdysozoa</taxon>
        <taxon>Nematoda</taxon>
        <taxon>Chromadorea</taxon>
        <taxon>Rhabditida</taxon>
        <taxon>Rhabditina</taxon>
        <taxon>Rhabditomorpha</taxon>
        <taxon>Strongyloidea</taxon>
        <taxon>Ancylostomatidae</taxon>
        <taxon>Bunostominae</taxon>
        <taxon>Necator</taxon>
    </lineage>
</organism>